<evidence type="ECO:0000256" key="2">
    <source>
        <dbReference type="SAM" id="Phobius"/>
    </source>
</evidence>
<evidence type="ECO:0000313" key="3">
    <source>
        <dbReference type="EMBL" id="GFH45976.1"/>
    </source>
</evidence>
<dbReference type="PANTHER" id="PTHR12277">
    <property type="entry name" value="ALPHA/BETA HYDROLASE DOMAIN-CONTAINING PROTEIN"/>
    <property type="match status" value="1"/>
</dbReference>
<protein>
    <submittedName>
        <fullName evidence="3">Uncharacterized protein</fullName>
    </submittedName>
</protein>
<keyword evidence="4" id="KW-1185">Reference proteome</keyword>
<sequence>MQDNQGDSYPDILPLSATKSIEEEEEETNKKVSSPWNQDLIAKSYFRSRKSTHNLALNGSKDEESSFGENQDTYIKHYQESDFHSPLLSNGSKQTFQNYSSLPKDGDNNYEEDVSYDSYSRYTDLSMDTPISHRTNHSSNKENNQLQAQKESLIHNIVHVPSITTPSKEKSEIFQISSNDSREHTSFSANTSPLKSPITMSPNRMLKILRCFTHNPLSKCLLQMPTLADVLQQQSSDASAAMSSPLGFVLGIILQHPVTAFGGAIGVCLILNLFIVLPAYMFSLLITEFGVYASILISLWNLGRFVFRTIAFPGSTARLRNDIEGEFAKYSIRMLENGTEAMMELTLLLMSLSEASSSGGVQQGLVDHNTKAERILGTNLMVTSNTNLYSVVPLWVKVKQYQTRVFGMFHDVLECLLDHGGDADGLNHTRSGLTYRGNNPLRGDIGKLLNVSEDAKMHATELLKAIRIVLENLDDLERTSSDFLNSNINDIEGKTLCREGVAATEKLIESVSFLGEKIIELGEKQENDDDSIDGLRKPILTQISETVTSSVRSLVESLDPSPQQTIFGLDTLRGAFLSRYRGAQQLWIPRNQCNSGGCLDAIHIPCSGKPLDLTKKNKIDKAVLFCNPNAGLYEVATGLSIISGNVTERSNVTMTNWTDFYLEQGFDIFIFNYAGYGRSHVGRRKTWPDIKRGLNTLRRIVTSPFLTFKPSPESLKSDATSIATHIIEKIGVDNFLIHGESIGGMAAAGAGNRISQREYLDSNSLPITYPNLLLCDRTFCNLNATAFRLVGSWTSYIIPLVTPFWNTNVAGDFMAARCKKIVAQDAADAIIHDSSSLKKGIATAKEFTNGMTKNLGTFGEIPLTYRMAEFENASVIKSNIAKFPGSAPVPPTWPSDKHVDIKTAFHFAACVRHIGRYATSVKKMLNSKHMNFDDNDDEEGVEITAVFSRDEENTSKESDRDHVALQVWDTLGLCDGLTGTPLGSAVKNGFDTTLDWLSGLLIFGSQRVILASRERMNLTSPKQYSTSELNVLDQDFESLISPVPHSAGNLQVSLLPLPYVQNALHSVIESCNGLSENDNPLQEIYCELNFCVKMFEYVLNRISSSQNIMNVLNIVKFEETFEDLSTGRFLNLECGHNNLFTVKERAEWASLLQECMENGNSIA</sequence>
<name>A0AAD3H0P5_9STRA</name>
<keyword evidence="2" id="KW-1133">Transmembrane helix</keyword>
<organism evidence="3 4">
    <name type="scientific">Chaetoceros tenuissimus</name>
    <dbReference type="NCBI Taxonomy" id="426638"/>
    <lineage>
        <taxon>Eukaryota</taxon>
        <taxon>Sar</taxon>
        <taxon>Stramenopiles</taxon>
        <taxon>Ochrophyta</taxon>
        <taxon>Bacillariophyta</taxon>
        <taxon>Coscinodiscophyceae</taxon>
        <taxon>Chaetocerotophycidae</taxon>
        <taxon>Chaetocerotales</taxon>
        <taxon>Chaetocerotaceae</taxon>
        <taxon>Chaetoceros</taxon>
    </lineage>
</organism>
<feature type="transmembrane region" description="Helical" evidence="2">
    <location>
        <begin position="260"/>
        <end position="282"/>
    </location>
</feature>
<dbReference type="SUPFAM" id="SSF53474">
    <property type="entry name" value="alpha/beta-Hydrolases"/>
    <property type="match status" value="1"/>
</dbReference>
<dbReference type="Proteomes" id="UP001054902">
    <property type="component" value="Unassembled WGS sequence"/>
</dbReference>
<dbReference type="EMBL" id="BLLK01000022">
    <property type="protein sequence ID" value="GFH45976.1"/>
    <property type="molecule type" value="Genomic_DNA"/>
</dbReference>
<feature type="region of interest" description="Disordered" evidence="1">
    <location>
        <begin position="85"/>
        <end position="111"/>
    </location>
</feature>
<feature type="region of interest" description="Disordered" evidence="1">
    <location>
        <begin position="1"/>
        <end position="35"/>
    </location>
</feature>
<feature type="compositionally biased region" description="Polar residues" evidence="1">
    <location>
        <begin position="87"/>
        <end position="101"/>
    </location>
</feature>
<feature type="transmembrane region" description="Helical" evidence="2">
    <location>
        <begin position="289"/>
        <end position="307"/>
    </location>
</feature>
<proteinExistence type="predicted"/>
<dbReference type="PANTHER" id="PTHR12277:SF81">
    <property type="entry name" value="PROTEIN ABHD13"/>
    <property type="match status" value="1"/>
</dbReference>
<comment type="caution">
    <text evidence="3">The sequence shown here is derived from an EMBL/GenBank/DDBJ whole genome shotgun (WGS) entry which is preliminary data.</text>
</comment>
<evidence type="ECO:0000313" key="4">
    <source>
        <dbReference type="Proteomes" id="UP001054902"/>
    </source>
</evidence>
<accession>A0AAD3H0P5</accession>
<reference evidence="3 4" key="1">
    <citation type="journal article" date="2021" name="Sci. Rep.">
        <title>The genome of the diatom Chaetoceros tenuissimus carries an ancient integrated fragment of an extant virus.</title>
        <authorList>
            <person name="Hongo Y."/>
            <person name="Kimura K."/>
            <person name="Takaki Y."/>
            <person name="Yoshida Y."/>
            <person name="Baba S."/>
            <person name="Kobayashi G."/>
            <person name="Nagasaki K."/>
            <person name="Hano T."/>
            <person name="Tomaru Y."/>
        </authorList>
    </citation>
    <scope>NUCLEOTIDE SEQUENCE [LARGE SCALE GENOMIC DNA]</scope>
    <source>
        <strain evidence="3 4">NIES-3715</strain>
    </source>
</reference>
<dbReference type="Gene3D" id="3.40.50.1820">
    <property type="entry name" value="alpha/beta hydrolase"/>
    <property type="match status" value="1"/>
</dbReference>
<dbReference type="AlphaFoldDB" id="A0AAD3H0P5"/>
<keyword evidence="2" id="KW-0472">Membrane</keyword>
<evidence type="ECO:0000256" key="1">
    <source>
        <dbReference type="SAM" id="MobiDB-lite"/>
    </source>
</evidence>
<dbReference type="InterPro" id="IPR029058">
    <property type="entry name" value="AB_hydrolase_fold"/>
</dbReference>
<gene>
    <name evidence="3" type="ORF">CTEN210_02450</name>
</gene>
<keyword evidence="2" id="KW-0812">Transmembrane</keyword>